<dbReference type="EMBL" id="BSYI01000046">
    <property type="protein sequence ID" value="GMG84914.1"/>
    <property type="molecule type" value="Genomic_DNA"/>
</dbReference>
<reference evidence="1 2" key="1">
    <citation type="submission" date="2023-04" db="EMBL/GenBank/DDBJ databases">
        <title>Marinoamorphus aggregata gen. nov., sp. Nov., isolate from tissue of brittle star Ophioplocus japonicus.</title>
        <authorList>
            <person name="Kawano K."/>
            <person name="Sawayama S."/>
            <person name="Nakagawa S."/>
        </authorList>
    </citation>
    <scope>NUCLEOTIDE SEQUENCE [LARGE SCALE GENOMIC DNA]</scope>
    <source>
        <strain evidence="1 2">NKW23</strain>
    </source>
</reference>
<proteinExistence type="predicted"/>
<evidence type="ECO:0000313" key="2">
    <source>
        <dbReference type="Proteomes" id="UP001239909"/>
    </source>
</evidence>
<accession>A0ABQ6LS72</accession>
<dbReference type="Proteomes" id="UP001239909">
    <property type="component" value="Unassembled WGS sequence"/>
</dbReference>
<organism evidence="1 2">
    <name type="scientific">Paralimibaculum aggregatum</name>
    <dbReference type="NCBI Taxonomy" id="3036245"/>
    <lineage>
        <taxon>Bacteria</taxon>
        <taxon>Pseudomonadati</taxon>
        <taxon>Pseudomonadota</taxon>
        <taxon>Alphaproteobacteria</taxon>
        <taxon>Rhodobacterales</taxon>
        <taxon>Paracoccaceae</taxon>
        <taxon>Paralimibaculum</taxon>
    </lineage>
</organism>
<sequence length="163" mass="17285">MADGTVSGSGDGGASGGRLHLLKLCVGTDSVADLADWQRKRAAERRRQGARACPVHVTRMWPRREAELLAGGSLYWVVRGVIAVRQRILALEAVIGDDGIRRCAIVLDPELIRTEGRGCRPFQGWRYLGAGDAPADLGAAAAAEGDLPAGLQSALAEFGLRAR</sequence>
<dbReference type="InterPro" id="IPR008320">
    <property type="entry name" value="UCP032025"/>
</dbReference>
<keyword evidence="2" id="KW-1185">Reference proteome</keyword>
<dbReference type="RefSeq" id="WP_285674089.1">
    <property type="nucleotide sequence ID" value="NZ_BSYI01000046.1"/>
</dbReference>
<dbReference type="PIRSF" id="PIRSF032025">
    <property type="entry name" value="UCP032025"/>
    <property type="match status" value="1"/>
</dbReference>
<protein>
    <submittedName>
        <fullName evidence="1">DUF1489 domain-containing protein</fullName>
    </submittedName>
</protein>
<name>A0ABQ6LS72_9RHOB</name>
<dbReference type="Pfam" id="PF07370">
    <property type="entry name" value="DUF1489"/>
    <property type="match status" value="1"/>
</dbReference>
<gene>
    <name evidence="1" type="ORF">LNKW23_41300</name>
</gene>
<evidence type="ECO:0000313" key="1">
    <source>
        <dbReference type="EMBL" id="GMG84914.1"/>
    </source>
</evidence>
<comment type="caution">
    <text evidence="1">The sequence shown here is derived from an EMBL/GenBank/DDBJ whole genome shotgun (WGS) entry which is preliminary data.</text>
</comment>